<dbReference type="KEGG" id="pje:CRM71_13450"/>
<evidence type="ECO:0000313" key="2">
    <source>
        <dbReference type="Proteomes" id="UP000198427"/>
    </source>
</evidence>
<dbReference type="Proteomes" id="UP000198427">
    <property type="component" value="Unassembled WGS sequence"/>
</dbReference>
<dbReference type="AlphaFoldDB" id="A0A2N9QRE7"/>
<dbReference type="EMBL" id="FZNZ01000031">
    <property type="protein sequence ID" value="SNS03804.1"/>
    <property type="molecule type" value="Genomic_DNA"/>
</dbReference>
<reference evidence="1 2" key="1">
    <citation type="submission" date="2017-06" db="EMBL/GenBank/DDBJ databases">
        <authorList>
            <person name="Varghese N."/>
            <person name="Submissions S."/>
        </authorList>
    </citation>
    <scope>NUCLEOTIDE SEQUENCE [LARGE SCALE GENOMIC DNA]</scope>
    <source>
        <strain evidence="1 2">DSM 26989</strain>
    </source>
</reference>
<evidence type="ECO:0000313" key="1">
    <source>
        <dbReference type="EMBL" id="SNS03804.1"/>
    </source>
</evidence>
<keyword evidence="2" id="KW-1185">Reference proteome</keyword>
<sequence length="216" mass="24666">MKSLIVSTVFLLGLLGLIYTVNYLYYRFSPVRSFPSVTTLSARALLGMFISGVGYFGTLFCLVSFDSELGLNHSVSLQIYLCIGVFLLLIAAIVGIFRYDKGVWLRRNPNHSRLFLPSWNEGSKNMGVSISRVDDINYGRGVSFSWFDGRFITAGRHSVAFEYYEYKFMAHRSIRKIIYKKEMSFNFKAGAVYVIKIIPERQTFQITQDTTVNFGL</sequence>
<dbReference type="OrthoDB" id="1082880at2"/>
<proteinExistence type="predicted"/>
<organism evidence="1 2">
    <name type="scientific">Prevotella jejuni</name>
    <dbReference type="NCBI Taxonomy" id="1177574"/>
    <lineage>
        <taxon>Bacteria</taxon>
        <taxon>Pseudomonadati</taxon>
        <taxon>Bacteroidota</taxon>
        <taxon>Bacteroidia</taxon>
        <taxon>Bacteroidales</taxon>
        <taxon>Prevotellaceae</taxon>
        <taxon>Prevotella</taxon>
    </lineage>
</organism>
<dbReference type="RefSeq" id="WP_089366925.1">
    <property type="nucleotide sequence ID" value="NZ_CP023864.1"/>
</dbReference>
<protein>
    <submittedName>
        <fullName evidence="1">Uncharacterized protein</fullName>
    </submittedName>
</protein>
<name>A0A2N9QRE7_9BACT</name>
<accession>A0A2N9QRE7</accession>
<dbReference type="GeneID" id="94030341"/>
<gene>
    <name evidence="1" type="ORF">SAMN06265364_13132</name>
</gene>
<comment type="caution">
    <text evidence="1">The sequence shown here is derived from an EMBL/GenBank/DDBJ whole genome shotgun (WGS) entry which is preliminary data.</text>
</comment>